<dbReference type="InterPro" id="IPR027417">
    <property type="entry name" value="P-loop_NTPase"/>
</dbReference>
<dbReference type="Pfam" id="PF00271">
    <property type="entry name" value="Helicase_C"/>
    <property type="match status" value="1"/>
</dbReference>
<dbReference type="GO" id="GO:0016787">
    <property type="term" value="F:hydrolase activity"/>
    <property type="evidence" value="ECO:0007669"/>
    <property type="project" value="UniProtKB-KW"/>
</dbReference>
<evidence type="ECO:0000256" key="5">
    <source>
        <dbReference type="ARBA" id="ARBA00022801"/>
    </source>
</evidence>
<keyword evidence="11" id="KW-1185">Reference proteome</keyword>
<dbReference type="Proteomes" id="UP001196413">
    <property type="component" value="Unassembled WGS sequence"/>
</dbReference>
<evidence type="ECO:0000259" key="9">
    <source>
        <dbReference type="PROSITE" id="PS51194"/>
    </source>
</evidence>
<dbReference type="GO" id="GO:0015616">
    <property type="term" value="F:DNA translocase activity"/>
    <property type="evidence" value="ECO:0007669"/>
    <property type="project" value="TreeGrafter"/>
</dbReference>
<feature type="domain" description="Helicase C-terminal" evidence="9">
    <location>
        <begin position="122"/>
        <end position="271"/>
    </location>
</feature>
<reference evidence="10" key="1">
    <citation type="submission" date="2021-06" db="EMBL/GenBank/DDBJ databases">
        <title>Parelaphostrongylus tenuis whole genome reference sequence.</title>
        <authorList>
            <person name="Garwood T.J."/>
            <person name="Larsen P.A."/>
            <person name="Fountain-Jones N.M."/>
            <person name="Garbe J.R."/>
            <person name="Macchietto M.G."/>
            <person name="Kania S.A."/>
            <person name="Gerhold R.W."/>
            <person name="Richards J.E."/>
            <person name="Wolf T.M."/>
        </authorList>
    </citation>
    <scope>NUCLEOTIDE SEQUENCE</scope>
    <source>
        <strain evidence="10">MNPRO001-30</strain>
        <tissue evidence="10">Meninges</tissue>
    </source>
</reference>
<dbReference type="PANTHER" id="PTHR45629:SF7">
    <property type="entry name" value="DNA EXCISION REPAIR PROTEIN ERCC-6-RELATED"/>
    <property type="match status" value="1"/>
</dbReference>
<dbReference type="InterPro" id="IPR001650">
    <property type="entry name" value="Helicase_C-like"/>
</dbReference>
<proteinExistence type="predicted"/>
<comment type="subunit">
    <text evidence="1">Interacts (via N-terminus) with spn-A/Rad51.</text>
</comment>
<dbReference type="GO" id="GO:0007131">
    <property type="term" value="P:reciprocal meiotic recombination"/>
    <property type="evidence" value="ECO:0007669"/>
    <property type="project" value="TreeGrafter"/>
</dbReference>
<evidence type="ECO:0000256" key="3">
    <source>
        <dbReference type="ARBA" id="ARBA00022618"/>
    </source>
</evidence>
<dbReference type="InterPro" id="IPR049730">
    <property type="entry name" value="SNF2/RAD54-like_C"/>
</dbReference>
<dbReference type="AlphaFoldDB" id="A0AAD5QVP4"/>
<dbReference type="EMBL" id="JAHQIW010004201">
    <property type="protein sequence ID" value="KAJ1361421.1"/>
    <property type="molecule type" value="Genomic_DNA"/>
</dbReference>
<evidence type="ECO:0000256" key="1">
    <source>
        <dbReference type="ARBA" id="ARBA00011467"/>
    </source>
</evidence>
<keyword evidence="3" id="KW-0132">Cell division</keyword>
<organism evidence="10 11">
    <name type="scientific">Parelaphostrongylus tenuis</name>
    <name type="common">Meningeal worm</name>
    <dbReference type="NCBI Taxonomy" id="148309"/>
    <lineage>
        <taxon>Eukaryota</taxon>
        <taxon>Metazoa</taxon>
        <taxon>Ecdysozoa</taxon>
        <taxon>Nematoda</taxon>
        <taxon>Chromadorea</taxon>
        <taxon>Rhabditida</taxon>
        <taxon>Rhabditina</taxon>
        <taxon>Rhabditomorpha</taxon>
        <taxon>Strongyloidea</taxon>
        <taxon>Metastrongylidae</taxon>
        <taxon>Parelaphostrongylus</taxon>
    </lineage>
</organism>
<sequence>MCYNEADAISEKFSDCFLRRTSTINNSYLPNRNDYILFCAPSAVQKSVLASICALMNEEPFVLIDMMRKASNHPAILFKKLSSAINKDTGADYSQLLRAFPKDYGNQPVNIADSGKLSVFVEMMACFRQMEECVVVLSNFTKTLDMLSSLCSSLGFRVLRLDGQTPVSTRQTIVKLFNTEGNPENVFLLSTKAGGLGLNLIGASRLILFDLDWNPATDMQAMARIWRDGQERDCHIYRLVTAGTVDEKILQRQIKKTGLHSVIVPNEQNFRTTCLDDELTNIFTLNDTKCETHDLLNCDCAGQGSLPNEVHGETGVHDKDEANFLSDHMQTEEEKKDEVANDFLAATIDKDDESFLMTELFRWRHYSPVHADTWMYLKSIAGFSNLPLSDLTFAFHLSSKL</sequence>
<gene>
    <name evidence="10" type="ORF">KIN20_020667</name>
</gene>
<evidence type="ECO:0000313" key="10">
    <source>
        <dbReference type="EMBL" id="KAJ1361421.1"/>
    </source>
</evidence>
<keyword evidence="4" id="KW-0498">Mitosis</keyword>
<dbReference type="CDD" id="cd18793">
    <property type="entry name" value="SF2_C_SNF"/>
    <property type="match status" value="1"/>
</dbReference>
<keyword evidence="6" id="KW-0131">Cell cycle</keyword>
<evidence type="ECO:0000256" key="8">
    <source>
        <dbReference type="ARBA" id="ARBA00029956"/>
    </source>
</evidence>
<evidence type="ECO:0000256" key="6">
    <source>
        <dbReference type="ARBA" id="ARBA00023306"/>
    </source>
</evidence>
<protein>
    <recommendedName>
        <fullName evidence="2">DNA repair and recombination protein RAD54-like</fullName>
    </recommendedName>
    <alternativeName>
        <fullName evidence="8">Protein okra</fullName>
    </alternativeName>
</protein>
<dbReference type="GO" id="GO:0000724">
    <property type="term" value="P:double-strand break repair via homologous recombination"/>
    <property type="evidence" value="ECO:0007669"/>
    <property type="project" value="TreeGrafter"/>
</dbReference>
<dbReference type="GO" id="GO:0051301">
    <property type="term" value="P:cell division"/>
    <property type="evidence" value="ECO:0007669"/>
    <property type="project" value="UniProtKB-KW"/>
</dbReference>
<accession>A0AAD5QVP4</accession>
<evidence type="ECO:0000256" key="7">
    <source>
        <dbReference type="ARBA" id="ARBA00024776"/>
    </source>
</evidence>
<dbReference type="PROSITE" id="PS51194">
    <property type="entry name" value="HELICASE_CTER"/>
    <property type="match status" value="1"/>
</dbReference>
<evidence type="ECO:0000313" key="11">
    <source>
        <dbReference type="Proteomes" id="UP001196413"/>
    </source>
</evidence>
<dbReference type="Gene3D" id="1.20.120.850">
    <property type="entry name" value="SWI2/SNF2 ATPases, N-terminal domain"/>
    <property type="match status" value="1"/>
</dbReference>
<dbReference type="Gene3D" id="3.40.50.300">
    <property type="entry name" value="P-loop containing nucleotide triphosphate hydrolases"/>
    <property type="match status" value="1"/>
</dbReference>
<evidence type="ECO:0000256" key="2">
    <source>
        <dbReference type="ARBA" id="ARBA00015341"/>
    </source>
</evidence>
<evidence type="ECO:0000256" key="4">
    <source>
        <dbReference type="ARBA" id="ARBA00022776"/>
    </source>
</evidence>
<comment type="caution">
    <text evidence="10">The sequence shown here is derived from an EMBL/GenBank/DDBJ whole genome shotgun (WGS) entry which is preliminary data.</text>
</comment>
<dbReference type="SUPFAM" id="SSF52540">
    <property type="entry name" value="P-loop containing nucleoside triphosphate hydrolases"/>
    <property type="match status" value="1"/>
</dbReference>
<keyword evidence="5" id="KW-0378">Hydrolase</keyword>
<dbReference type="PANTHER" id="PTHR45629">
    <property type="entry name" value="SNF2/RAD54 FAMILY MEMBER"/>
    <property type="match status" value="1"/>
</dbReference>
<name>A0AAD5QVP4_PARTN</name>
<dbReference type="SMART" id="SM00490">
    <property type="entry name" value="HELICc"/>
    <property type="match status" value="1"/>
</dbReference>
<dbReference type="InterPro" id="IPR050496">
    <property type="entry name" value="SNF2_RAD54_helicase_repair"/>
</dbReference>
<dbReference type="GO" id="GO:0005634">
    <property type="term" value="C:nucleus"/>
    <property type="evidence" value="ECO:0007669"/>
    <property type="project" value="TreeGrafter"/>
</dbReference>
<comment type="function">
    <text evidence="7">Involved in mitotic DNA repair and meiotic recombination. Functions in the recombinational DNA repair pathway. Essential for interhomolog gene conversion (GC), but may have a less important role in intersister GC than spn-A/Rad51. In the presence of DNA, spn-A/Rad51 enhances the ATPase activity of okr/Rad54.</text>
</comment>